<feature type="non-terminal residue" evidence="2">
    <location>
        <position position="332"/>
    </location>
</feature>
<feature type="compositionally biased region" description="Basic and acidic residues" evidence="1">
    <location>
        <begin position="73"/>
        <end position="86"/>
    </location>
</feature>
<feature type="region of interest" description="Disordered" evidence="1">
    <location>
        <begin position="1"/>
        <end position="92"/>
    </location>
</feature>
<organism evidence="2 3">
    <name type="scientific">Elysia chlorotica</name>
    <name type="common">Eastern emerald elysia</name>
    <name type="synonym">Sea slug</name>
    <dbReference type="NCBI Taxonomy" id="188477"/>
    <lineage>
        <taxon>Eukaryota</taxon>
        <taxon>Metazoa</taxon>
        <taxon>Spiralia</taxon>
        <taxon>Lophotrochozoa</taxon>
        <taxon>Mollusca</taxon>
        <taxon>Gastropoda</taxon>
        <taxon>Heterobranchia</taxon>
        <taxon>Euthyneura</taxon>
        <taxon>Panpulmonata</taxon>
        <taxon>Sacoglossa</taxon>
        <taxon>Placobranchoidea</taxon>
        <taxon>Plakobranchidae</taxon>
        <taxon>Elysia</taxon>
    </lineage>
</organism>
<evidence type="ECO:0000313" key="2">
    <source>
        <dbReference type="EMBL" id="RUS76243.1"/>
    </source>
</evidence>
<dbReference type="OrthoDB" id="10514173at2759"/>
<keyword evidence="3" id="KW-1185">Reference proteome</keyword>
<dbReference type="Proteomes" id="UP000271974">
    <property type="component" value="Unassembled WGS sequence"/>
</dbReference>
<protein>
    <submittedName>
        <fullName evidence="2">Uncharacterized protein</fullName>
    </submittedName>
</protein>
<evidence type="ECO:0000256" key="1">
    <source>
        <dbReference type="SAM" id="MobiDB-lite"/>
    </source>
</evidence>
<feature type="compositionally biased region" description="Basic and acidic residues" evidence="1">
    <location>
        <begin position="36"/>
        <end position="53"/>
    </location>
</feature>
<name>A0A3S0ZVI2_ELYCH</name>
<feature type="non-terminal residue" evidence="2">
    <location>
        <position position="1"/>
    </location>
</feature>
<sequence>NSVLSEGYLTGKGLESSKDENPKTHPTKTVKQNPDITKENRSNKVKPEVRDPDTSESFNIKVDIKRRQKSPHGAKDPEGTLDHGYKPSEPNRSMRQLRWSTSALGDAPKQPAPDNSHGKEVSRKIGPKFKNLCVRSEFTFSTYDFYNKHNSEGWWSSTIHTRTKSPQGRDLVDEETKIEELKNYKKIFSHGGIEQLVKGWAQETYRARALHMLLSGGAREEEGEEDEPVAPLLAHLKKQQQAPPDSLPSIFTSMRRNSVPPKPMRKSSVFYALPSFEHLPEQERIRKRKIRNFRWYSHMIRAMVRLSANMRQLSRDLTHKSAYSEFLYILAG</sequence>
<reference evidence="2 3" key="1">
    <citation type="submission" date="2019-01" db="EMBL/GenBank/DDBJ databases">
        <title>A draft genome assembly of the solar-powered sea slug Elysia chlorotica.</title>
        <authorList>
            <person name="Cai H."/>
            <person name="Li Q."/>
            <person name="Fang X."/>
            <person name="Li J."/>
            <person name="Curtis N.E."/>
            <person name="Altenburger A."/>
            <person name="Shibata T."/>
            <person name="Feng M."/>
            <person name="Maeda T."/>
            <person name="Schwartz J.A."/>
            <person name="Shigenobu S."/>
            <person name="Lundholm N."/>
            <person name="Nishiyama T."/>
            <person name="Yang H."/>
            <person name="Hasebe M."/>
            <person name="Li S."/>
            <person name="Pierce S.K."/>
            <person name="Wang J."/>
        </authorList>
    </citation>
    <scope>NUCLEOTIDE SEQUENCE [LARGE SCALE GENOMIC DNA]</scope>
    <source>
        <strain evidence="2">EC2010</strain>
        <tissue evidence="2">Whole organism of an adult</tissue>
    </source>
</reference>
<evidence type="ECO:0000313" key="3">
    <source>
        <dbReference type="Proteomes" id="UP000271974"/>
    </source>
</evidence>
<accession>A0A3S0ZVI2</accession>
<comment type="caution">
    <text evidence="2">The sequence shown here is derived from an EMBL/GenBank/DDBJ whole genome shotgun (WGS) entry which is preliminary data.</text>
</comment>
<dbReference type="AlphaFoldDB" id="A0A3S0ZVI2"/>
<gene>
    <name evidence="2" type="ORF">EGW08_015986</name>
</gene>
<proteinExistence type="predicted"/>
<dbReference type="EMBL" id="RQTK01000678">
    <property type="protein sequence ID" value="RUS76243.1"/>
    <property type="molecule type" value="Genomic_DNA"/>
</dbReference>